<dbReference type="OrthoDB" id="10012212at2759"/>
<evidence type="ECO:0000256" key="7">
    <source>
        <dbReference type="SAM" id="MobiDB-lite"/>
    </source>
</evidence>
<dbReference type="EMBL" id="CP099421">
    <property type="protein sequence ID" value="USW52343.1"/>
    <property type="molecule type" value="Genomic_DNA"/>
</dbReference>
<name>A0A9Q9ASE4_9PEZI</name>
<evidence type="ECO:0000256" key="8">
    <source>
        <dbReference type="SAM" id="Phobius"/>
    </source>
</evidence>
<feature type="region of interest" description="Disordered" evidence="7">
    <location>
        <begin position="148"/>
        <end position="177"/>
    </location>
</feature>
<dbReference type="Pfam" id="PF05620">
    <property type="entry name" value="TMEM208_SND2"/>
    <property type="match status" value="1"/>
</dbReference>
<dbReference type="InterPro" id="IPR008506">
    <property type="entry name" value="SND2/TMEM208"/>
</dbReference>
<evidence type="ECO:0000313" key="9">
    <source>
        <dbReference type="EMBL" id="USW52343.1"/>
    </source>
</evidence>
<dbReference type="PANTHER" id="PTHR13505:SF7">
    <property type="entry name" value="TRANSMEMBRANE PROTEIN 208"/>
    <property type="match status" value="1"/>
</dbReference>
<sequence length="177" mass="20113">MAKKALKTQAQSNTTTLNRTHQISLAINALYLVLSLLVFRRRNLFLYFLFNAPALIIQFWFERIARPTYVDGELKRAGEDLEAKGLTEFMWDILYWTWGTIVLVAIVGDYGWWVYAVVPLYSIWSAWTTYSGFKTGMGGMMPGGATDPMKVQGEGAGGQSKRQAKLEKRGGQRVQYR</sequence>
<evidence type="ECO:0000256" key="1">
    <source>
        <dbReference type="ARBA" id="ARBA00004477"/>
    </source>
</evidence>
<evidence type="ECO:0000256" key="6">
    <source>
        <dbReference type="ARBA" id="ARBA00023136"/>
    </source>
</evidence>
<feature type="transmembrane region" description="Helical" evidence="8">
    <location>
        <begin position="44"/>
        <end position="61"/>
    </location>
</feature>
<keyword evidence="3 8" id="KW-0812">Transmembrane</keyword>
<dbReference type="Proteomes" id="UP001056384">
    <property type="component" value="Chromosome 4"/>
</dbReference>
<reference evidence="9" key="1">
    <citation type="submission" date="2022-06" db="EMBL/GenBank/DDBJ databases">
        <title>Complete genome sequences of two strains of the flax pathogen Septoria linicola.</title>
        <authorList>
            <person name="Lapalu N."/>
            <person name="Simon A."/>
            <person name="Demenou B."/>
            <person name="Paumier D."/>
            <person name="Guillot M.-P."/>
            <person name="Gout L."/>
            <person name="Valade R."/>
        </authorList>
    </citation>
    <scope>NUCLEOTIDE SEQUENCE</scope>
    <source>
        <strain evidence="9">SE15195</strain>
    </source>
</reference>
<feature type="transmembrane region" description="Helical" evidence="8">
    <location>
        <begin position="93"/>
        <end position="115"/>
    </location>
</feature>
<keyword evidence="5 8" id="KW-1133">Transmembrane helix</keyword>
<comment type="subcellular location">
    <subcellularLocation>
        <location evidence="1">Endoplasmic reticulum membrane</location>
        <topology evidence="1">Multi-pass membrane protein</topology>
    </subcellularLocation>
</comment>
<proteinExistence type="inferred from homology"/>
<organism evidence="9 10">
    <name type="scientific">Septoria linicola</name>
    <dbReference type="NCBI Taxonomy" id="215465"/>
    <lineage>
        <taxon>Eukaryota</taxon>
        <taxon>Fungi</taxon>
        <taxon>Dikarya</taxon>
        <taxon>Ascomycota</taxon>
        <taxon>Pezizomycotina</taxon>
        <taxon>Dothideomycetes</taxon>
        <taxon>Dothideomycetidae</taxon>
        <taxon>Mycosphaerellales</taxon>
        <taxon>Mycosphaerellaceae</taxon>
        <taxon>Septoria</taxon>
    </lineage>
</organism>
<accession>A0A9Q9ASE4</accession>
<dbReference type="GO" id="GO:0005789">
    <property type="term" value="C:endoplasmic reticulum membrane"/>
    <property type="evidence" value="ECO:0007669"/>
    <property type="project" value="UniProtKB-SubCell"/>
</dbReference>
<evidence type="ECO:0000313" key="10">
    <source>
        <dbReference type="Proteomes" id="UP001056384"/>
    </source>
</evidence>
<keyword evidence="6 8" id="KW-0472">Membrane</keyword>
<evidence type="ECO:0000256" key="3">
    <source>
        <dbReference type="ARBA" id="ARBA00022692"/>
    </source>
</evidence>
<keyword evidence="4" id="KW-0256">Endoplasmic reticulum</keyword>
<dbReference type="PANTHER" id="PTHR13505">
    <property type="entry name" value="TRANSMEMBRANE PROTEIN 208"/>
    <property type="match status" value="1"/>
</dbReference>
<gene>
    <name evidence="9" type="ORF">Slin15195_G056620</name>
</gene>
<dbReference type="GO" id="GO:0005773">
    <property type="term" value="C:vacuole"/>
    <property type="evidence" value="ECO:0007669"/>
    <property type="project" value="GOC"/>
</dbReference>
<feature type="transmembrane region" description="Helical" evidence="8">
    <location>
        <begin position="20"/>
        <end position="39"/>
    </location>
</feature>
<dbReference type="GO" id="GO:0006624">
    <property type="term" value="P:vacuolar protein processing"/>
    <property type="evidence" value="ECO:0007669"/>
    <property type="project" value="TreeGrafter"/>
</dbReference>
<keyword evidence="10" id="KW-1185">Reference proteome</keyword>
<evidence type="ECO:0000256" key="2">
    <source>
        <dbReference type="ARBA" id="ARBA00009950"/>
    </source>
</evidence>
<dbReference type="AlphaFoldDB" id="A0A9Q9ASE4"/>
<evidence type="ECO:0000256" key="4">
    <source>
        <dbReference type="ARBA" id="ARBA00022824"/>
    </source>
</evidence>
<evidence type="ECO:0000256" key="5">
    <source>
        <dbReference type="ARBA" id="ARBA00022989"/>
    </source>
</evidence>
<protein>
    <recommendedName>
        <fullName evidence="11">DUF788 domain protein</fullName>
    </recommendedName>
</protein>
<comment type="similarity">
    <text evidence="2">Belongs to the TMEM208 family.</text>
</comment>
<evidence type="ECO:0008006" key="11">
    <source>
        <dbReference type="Google" id="ProtNLM"/>
    </source>
</evidence>